<evidence type="ECO:0000256" key="1">
    <source>
        <dbReference type="ARBA" id="ARBA00004141"/>
    </source>
</evidence>
<keyword evidence="8" id="KW-1185">Reference proteome</keyword>
<feature type="transmembrane region" description="Helical" evidence="6">
    <location>
        <begin position="183"/>
        <end position="201"/>
    </location>
</feature>
<dbReference type="PANTHER" id="PTHR43701:SF13">
    <property type="entry name" value="MEMBRANE TRANSPORTER PROTEIN YRKJ-RELATED"/>
    <property type="match status" value="1"/>
</dbReference>
<evidence type="ECO:0000256" key="3">
    <source>
        <dbReference type="ARBA" id="ARBA00022692"/>
    </source>
</evidence>
<accession>A0A1R1F2C9</accession>
<feature type="transmembrane region" description="Helical" evidence="6">
    <location>
        <begin position="244"/>
        <end position="264"/>
    </location>
</feature>
<dbReference type="GO" id="GO:0005886">
    <property type="term" value="C:plasma membrane"/>
    <property type="evidence" value="ECO:0007669"/>
    <property type="project" value="UniProtKB-SubCell"/>
</dbReference>
<evidence type="ECO:0000256" key="6">
    <source>
        <dbReference type="RuleBase" id="RU363041"/>
    </source>
</evidence>
<dbReference type="Proteomes" id="UP000187172">
    <property type="component" value="Unassembled WGS sequence"/>
</dbReference>
<dbReference type="PANTHER" id="PTHR43701">
    <property type="entry name" value="MEMBRANE TRANSPORTER PROTEIN MJ0441-RELATED"/>
    <property type="match status" value="1"/>
</dbReference>
<feature type="transmembrane region" description="Helical" evidence="6">
    <location>
        <begin position="114"/>
        <end position="132"/>
    </location>
</feature>
<dbReference type="STRING" id="297318.BK138_06425"/>
<feature type="transmembrane region" description="Helical" evidence="6">
    <location>
        <begin position="52"/>
        <end position="73"/>
    </location>
</feature>
<keyword evidence="4 6" id="KW-1133">Transmembrane helix</keyword>
<comment type="caution">
    <text evidence="7">The sequence shown here is derived from an EMBL/GenBank/DDBJ whole genome shotgun (WGS) entry which is preliminary data.</text>
</comment>
<evidence type="ECO:0000256" key="2">
    <source>
        <dbReference type="ARBA" id="ARBA00009142"/>
    </source>
</evidence>
<evidence type="ECO:0000313" key="7">
    <source>
        <dbReference type="EMBL" id="OMF58181.1"/>
    </source>
</evidence>
<feature type="transmembrane region" description="Helical" evidence="6">
    <location>
        <begin position="153"/>
        <end position="177"/>
    </location>
</feature>
<feature type="transmembrane region" description="Helical" evidence="6">
    <location>
        <begin position="7"/>
        <end position="32"/>
    </location>
</feature>
<evidence type="ECO:0000313" key="8">
    <source>
        <dbReference type="Proteomes" id="UP000187172"/>
    </source>
</evidence>
<dbReference type="AlphaFoldDB" id="A0A1R1F2C9"/>
<evidence type="ECO:0000256" key="5">
    <source>
        <dbReference type="ARBA" id="ARBA00023136"/>
    </source>
</evidence>
<feature type="transmembrane region" description="Helical" evidence="6">
    <location>
        <begin position="85"/>
        <end position="108"/>
    </location>
</feature>
<dbReference type="InterPro" id="IPR002781">
    <property type="entry name" value="TM_pro_TauE-like"/>
</dbReference>
<dbReference type="EMBL" id="MRTP01000001">
    <property type="protein sequence ID" value="OMF58181.1"/>
    <property type="molecule type" value="Genomic_DNA"/>
</dbReference>
<dbReference type="RefSeq" id="WP_076167444.1">
    <property type="nucleotide sequence ID" value="NZ_MRTP01000001.1"/>
</dbReference>
<organism evidence="7 8">
    <name type="scientific">Paenibacillus rhizosphaerae</name>
    <dbReference type="NCBI Taxonomy" id="297318"/>
    <lineage>
        <taxon>Bacteria</taxon>
        <taxon>Bacillati</taxon>
        <taxon>Bacillota</taxon>
        <taxon>Bacilli</taxon>
        <taxon>Bacillales</taxon>
        <taxon>Paenibacillaceae</taxon>
        <taxon>Paenibacillus</taxon>
    </lineage>
</organism>
<protein>
    <recommendedName>
        <fullName evidence="6">Probable membrane transporter protein</fullName>
    </recommendedName>
</protein>
<dbReference type="Pfam" id="PF01925">
    <property type="entry name" value="TauE"/>
    <property type="match status" value="1"/>
</dbReference>
<comment type="similarity">
    <text evidence="2 6">Belongs to the 4-toluene sulfonate uptake permease (TSUP) (TC 2.A.102) family.</text>
</comment>
<name>A0A1R1F2C9_9BACL</name>
<keyword evidence="5 6" id="KW-0472">Membrane</keyword>
<gene>
    <name evidence="7" type="ORF">BK138_06425</name>
</gene>
<keyword evidence="3 6" id="KW-0812">Transmembrane</keyword>
<proteinExistence type="inferred from homology"/>
<dbReference type="InterPro" id="IPR051598">
    <property type="entry name" value="TSUP/Inactive_protease-like"/>
</dbReference>
<keyword evidence="6" id="KW-1003">Cell membrane</keyword>
<feature type="transmembrane region" description="Helical" evidence="6">
    <location>
        <begin position="213"/>
        <end position="232"/>
    </location>
</feature>
<evidence type="ECO:0000256" key="4">
    <source>
        <dbReference type="ARBA" id="ARBA00022989"/>
    </source>
</evidence>
<sequence length="268" mass="27835">MDLAGHIVMFFIGLAGSFFSGLLGIGGAIINYPLLLYVPGLFGVETFSPRQVSSISMIQVFFSSLAGMLAFLRQSKKEKPLMHKGLIMNMGASILIGSLAGSLGSAYLPSASINIIYGVLAVIAAVLMMIPGRGTQEEVQLASVQYNPWISAVSALMVGVVSGIVGAGGSFILIPIMLTMLRIPVRVTVASSLAIVFISAIGGVSGKIAGGHIPLWPTLFTVLGSILGAPVGTMVSRHLNVKSLRIALAVLIAATAVKIWWGIITAGI</sequence>
<reference evidence="7 8" key="1">
    <citation type="submission" date="2016-11" db="EMBL/GenBank/DDBJ databases">
        <title>Paenibacillus species isolates.</title>
        <authorList>
            <person name="Beno S.M."/>
        </authorList>
    </citation>
    <scope>NUCLEOTIDE SEQUENCE [LARGE SCALE GENOMIC DNA]</scope>
    <source>
        <strain evidence="7 8">FSL R5-0378</strain>
    </source>
</reference>
<comment type="subcellular location">
    <subcellularLocation>
        <location evidence="6">Cell membrane</location>
        <topology evidence="6">Multi-pass membrane protein</topology>
    </subcellularLocation>
    <subcellularLocation>
        <location evidence="1">Membrane</location>
        <topology evidence="1">Multi-pass membrane protein</topology>
    </subcellularLocation>
</comment>